<reference evidence="3 4" key="1">
    <citation type="submission" date="2016-08" db="EMBL/GenBank/DDBJ databases">
        <title>A Parts List for Fungal Cellulosomes Revealed by Comparative Genomics.</title>
        <authorList>
            <consortium name="DOE Joint Genome Institute"/>
            <person name="Haitjema C.H."/>
            <person name="Gilmore S.P."/>
            <person name="Henske J.K."/>
            <person name="Solomon K.V."/>
            <person name="De Groot R."/>
            <person name="Kuo A."/>
            <person name="Mondo S.J."/>
            <person name="Salamov A.A."/>
            <person name="Labutti K."/>
            <person name="Zhao Z."/>
            <person name="Chiniquy J."/>
            <person name="Barry K."/>
            <person name="Brewer H.M."/>
            <person name="Purvine S.O."/>
            <person name="Wright A.T."/>
            <person name="Boxma B."/>
            <person name="Van Alen T."/>
            <person name="Hackstein J.H."/>
            <person name="Baker S.E."/>
            <person name="Grigoriev I.V."/>
            <person name="O'Malley M.A."/>
        </authorList>
    </citation>
    <scope>NUCLEOTIDE SEQUENCE [LARGE SCALE GENOMIC DNA]</scope>
    <source>
        <strain evidence="3 4">G1</strain>
    </source>
</reference>
<feature type="coiled-coil region" evidence="1">
    <location>
        <begin position="859"/>
        <end position="915"/>
    </location>
</feature>
<protein>
    <submittedName>
        <fullName evidence="3">Uncharacterized protein</fullName>
    </submittedName>
</protein>
<keyword evidence="1" id="KW-0175">Coiled coil</keyword>
<feature type="region of interest" description="Disordered" evidence="2">
    <location>
        <begin position="218"/>
        <end position="237"/>
    </location>
</feature>
<feature type="coiled-coil region" evidence="1">
    <location>
        <begin position="417"/>
        <end position="476"/>
    </location>
</feature>
<accession>A0A1Y2DI85</accession>
<evidence type="ECO:0000313" key="4">
    <source>
        <dbReference type="Proteomes" id="UP000193920"/>
    </source>
</evidence>
<sequence length="1049" mass="123294">MSIIKTDDNINNLITNNSLTEEQFDLMLNQTVNSDIFQISSLQFNISSDHSKDLEIYEPPETSIEKIKQELNDMNFFEESNENHFQEYDSVGNVDNIDIGNRKSLIEIYEKNKSIDSIQSIKINNSLNLSLSNSFDAERNTSKDTIKAISKSPENDFSFQNEHSIIGNSEKNQSQHIVMNDINNSGVSSILLSKSRNSKDHNSLLFDKKDIKENNYEKKQNDLNNSNQKLTKPPLPSNYISSQSTILDSSIVNNNEILNKNQNSLPNMDKTDSLNKSTISENGANNLINNSTLNKVNETSNVNILNRSQSSNKSLLNNIVEESNINSLNKSQSSNRSLVNNIIEKNNNKSDIFNKSHNSKSPLKKELTSSTLYTKEQNSLHDIVNYHDVSFDKHSIYEYINNMNKENNTKDINNLVLKELTEECKHLKNLNEVQLKLNKELESKLELKNQENKNEINNLKEKYENMISNIQEIDNKKTVLLHNKIKLLENQLIETNESQVQIASIQRNFQEQQELNILNIKNDLLKKYEDQIQEIIEDKENFMKKVEMDHQKKQTEFMKEKSHLQDEIVNMKEEVEEKNKQILELKTLLEKKPITNDFSQQYDKGLEETQKKLDIYKTEVDAVRSLLYSNISYPNPNINSENEQNQGQDQDQSQSNDNIESTNHKKSHENYLKSLSLSQLLKTYIQQINHDKEQINKLKMIDKNKDNYVNEMEQQIKNLESTQKQIMLENQNSVAFVENKYLNEINEQKKRYENELNELRNKYEKVIEELQIKSEQIEEIASKKSYPESSLSELMQIYPNEFEDFKNEIESVVWKKLDEAWHERFREDLTTASARITQHCSEAYASAIAKLKTQSIAFKNKLENEFEKKFRKYVEERNKETNHLQHKYEQNQKELEELKKQLSESKKTVKSLTQVTYKHSQAEEKYQQALLDMKALYKSRLKKMYEDISKKKKEWIDQKIENEREWENKFNKLKSEYYNKIKQTENELKIIKSQIPLKQRTFKNINELEDQPDRESLNNAYTESEFYSNADDESFLTTTNPNMKYYSRN</sequence>
<dbReference type="Proteomes" id="UP000193920">
    <property type="component" value="Unassembled WGS sequence"/>
</dbReference>
<evidence type="ECO:0000256" key="2">
    <source>
        <dbReference type="SAM" id="MobiDB-lite"/>
    </source>
</evidence>
<dbReference type="STRING" id="1754190.A0A1Y2DI85"/>
<evidence type="ECO:0000313" key="3">
    <source>
        <dbReference type="EMBL" id="ORY58948.1"/>
    </source>
</evidence>
<dbReference type="AlphaFoldDB" id="A0A1Y2DI85"/>
<organism evidence="3 4">
    <name type="scientific">Neocallimastix californiae</name>
    <dbReference type="NCBI Taxonomy" id="1754190"/>
    <lineage>
        <taxon>Eukaryota</taxon>
        <taxon>Fungi</taxon>
        <taxon>Fungi incertae sedis</taxon>
        <taxon>Chytridiomycota</taxon>
        <taxon>Chytridiomycota incertae sedis</taxon>
        <taxon>Neocallimastigomycetes</taxon>
        <taxon>Neocallimastigales</taxon>
        <taxon>Neocallimastigaceae</taxon>
        <taxon>Neocallimastix</taxon>
    </lineage>
</organism>
<evidence type="ECO:0000256" key="1">
    <source>
        <dbReference type="SAM" id="Coils"/>
    </source>
</evidence>
<feature type="compositionally biased region" description="Low complexity" evidence="2">
    <location>
        <begin position="633"/>
        <end position="661"/>
    </location>
</feature>
<dbReference type="EMBL" id="MCOG01000065">
    <property type="protein sequence ID" value="ORY58948.1"/>
    <property type="molecule type" value="Genomic_DNA"/>
</dbReference>
<feature type="region of interest" description="Disordered" evidence="2">
    <location>
        <begin position="633"/>
        <end position="668"/>
    </location>
</feature>
<keyword evidence="4" id="KW-1185">Reference proteome</keyword>
<name>A0A1Y2DI85_9FUNG</name>
<proteinExistence type="predicted"/>
<gene>
    <name evidence="3" type="ORF">LY90DRAFT_668913</name>
</gene>
<feature type="coiled-coil region" evidence="1">
    <location>
        <begin position="705"/>
        <end position="783"/>
    </location>
</feature>
<feature type="coiled-coil region" evidence="1">
    <location>
        <begin position="518"/>
        <end position="626"/>
    </location>
</feature>
<comment type="caution">
    <text evidence="3">The sequence shown here is derived from an EMBL/GenBank/DDBJ whole genome shotgun (WGS) entry which is preliminary data.</text>
</comment>
<feature type="coiled-coil region" evidence="1">
    <location>
        <begin position="956"/>
        <end position="994"/>
    </location>
</feature>